<dbReference type="Proteomes" id="UP000021369">
    <property type="component" value="Unassembled WGS sequence"/>
</dbReference>
<accession>A0A011W0A8</accession>
<gene>
    <name evidence="1" type="ORF">RASY3_09165</name>
</gene>
<dbReference type="PATRIC" id="fig|1341156.4.peg.1134"/>
<proteinExistence type="predicted"/>
<organism evidence="1 2">
    <name type="scientific">Ruminococcus albus SY3</name>
    <dbReference type="NCBI Taxonomy" id="1341156"/>
    <lineage>
        <taxon>Bacteria</taxon>
        <taxon>Bacillati</taxon>
        <taxon>Bacillota</taxon>
        <taxon>Clostridia</taxon>
        <taxon>Eubacteriales</taxon>
        <taxon>Oscillospiraceae</taxon>
        <taxon>Ruminococcus</taxon>
    </lineage>
</organism>
<dbReference type="OrthoDB" id="1956884at2"/>
<keyword evidence="2" id="KW-1185">Reference proteome</keyword>
<comment type="caution">
    <text evidence="1">The sequence shown here is derived from an EMBL/GenBank/DDBJ whole genome shotgun (WGS) entry which is preliminary data.</text>
</comment>
<dbReference type="EMBL" id="JEOB01000002">
    <property type="protein sequence ID" value="EXM40263.1"/>
    <property type="molecule type" value="Genomic_DNA"/>
</dbReference>
<dbReference type="RefSeq" id="WP_037287162.1">
    <property type="nucleotide sequence ID" value="NZ_JEOB01000002.1"/>
</dbReference>
<reference evidence="1 2" key="1">
    <citation type="submission" date="2013-06" db="EMBL/GenBank/DDBJ databases">
        <title>Rumen cellulosomics: divergent fiber-degrading strategies revealed by comparative genome-wide analysis of six Ruminococcal strains.</title>
        <authorList>
            <person name="Dassa B."/>
            <person name="Borovok I."/>
            <person name="Lamed R."/>
            <person name="Flint H."/>
            <person name="Yeoman C.J."/>
            <person name="White B."/>
            <person name="Bayer E.A."/>
        </authorList>
    </citation>
    <scope>NUCLEOTIDE SEQUENCE [LARGE SCALE GENOMIC DNA]</scope>
    <source>
        <strain evidence="1 2">SY3</strain>
    </source>
</reference>
<protein>
    <recommendedName>
        <fullName evidence="3">PD-(D/E)XK endonuclease-like domain-containing protein</fullName>
    </recommendedName>
</protein>
<sequence length="863" mass="101018">MALKIYTYSNPYEIKRESYWNEIKDCAHFCVSQTMVNGLEDIYPSLKEGGYLTTIRILINTLYSDWEDENRRVKQIMEVDNAINALTLDGDESGNARRSLEYNTKSLVKCIRLFRELGLSADSFDVSRLNTDQKYLIEIYKYTCNRENSSFEFFRPSRADVIDEIILEALKNKHKDHPYDKLDGNTIVIHGIHQFTPAILCAIEDISRFKNVILLFNYQKQYEAIYQTWTNIYSLFECGIKYSDEPEFKPVSLLLDSYPCNTLADSIGSLSNGEIDIKNGVLNKLEVIEFENITEFAGYCAGLFENARKANKRNGSHNPVLYDMTEQLYSASGKVNDILRAYFPEQFGERHFLDYPIGHFFVAVVEMWDNENGCVKVEDMSLIKDCFESGIIKERVPGELLNTFNTIEPYIEKETTLVGIIGSLKKLRKYVNPSDKKLQRIGYLNIDKEKLDELRTALDELNKIVSSFFSDFSSGGDNFNRFYRRIHDFIVKRTQDMESLDEEMKEVITKLLARMNKIDLPDTGTFTCLKQTMSFYLSQDDSLIHGANWIVRDFEQIDGDILRSSKQKADRTCYHFCCLSDKDICAAKDERLPWPLDINFFEYSYEPLEQNYQIFLKSKMEFKNFKRYALIYGLEFNRIGCKLSYVKNVDRKENELYHLIKMLGIKVKKYHSDAADSYVPHLKYGEPTDKPYPKDNVQIDKIKYGMCPYKFALESVVQKKTLYRERFLVIFYMRVMLQNAIRANNAGHRLSENELRNIIVNEYQALDDKFKISNEYEKSQIISELYKYLSESLKKYGYFTRPSKLDEFKEDFLILKIDNYMKNTTSTNLDAIINNDDEFYKEKRDAHCMYCSSKDICLRIAQN</sequence>
<dbReference type="AlphaFoldDB" id="A0A011W0A8"/>
<evidence type="ECO:0008006" key="3">
    <source>
        <dbReference type="Google" id="ProtNLM"/>
    </source>
</evidence>
<evidence type="ECO:0000313" key="2">
    <source>
        <dbReference type="Proteomes" id="UP000021369"/>
    </source>
</evidence>
<evidence type="ECO:0000313" key="1">
    <source>
        <dbReference type="EMBL" id="EXM40263.1"/>
    </source>
</evidence>
<name>A0A011W0A8_RUMAL</name>